<gene>
    <name evidence="1" type="ORF">DDZ44_08425</name>
</gene>
<dbReference type="Proteomes" id="UP000263273">
    <property type="component" value="Unassembled WGS sequence"/>
</dbReference>
<dbReference type="InterPro" id="IPR021508">
    <property type="entry name" value="Gp17-like"/>
</dbReference>
<evidence type="ECO:0000313" key="2">
    <source>
        <dbReference type="Proteomes" id="UP000263273"/>
    </source>
</evidence>
<dbReference type="EMBL" id="DNZF01000183">
    <property type="protein sequence ID" value="HBK53945.1"/>
    <property type="molecule type" value="Genomic_DNA"/>
</dbReference>
<name>A0A354YX65_9FIRM</name>
<dbReference type="Pfam" id="PF11367">
    <property type="entry name" value="Tail_completion_gp17"/>
    <property type="match status" value="1"/>
</dbReference>
<accession>A0A354YX65</accession>
<dbReference type="InterPro" id="IPR053745">
    <property type="entry name" value="Viral_Tail_Comp_sf"/>
</dbReference>
<dbReference type="Gene3D" id="3.30.2000.30">
    <property type="match status" value="1"/>
</dbReference>
<reference evidence="1 2" key="1">
    <citation type="journal article" date="2018" name="Nat. Biotechnol.">
        <title>A standardized bacterial taxonomy based on genome phylogeny substantially revises the tree of life.</title>
        <authorList>
            <person name="Parks D.H."/>
            <person name="Chuvochina M."/>
            <person name="Waite D.W."/>
            <person name="Rinke C."/>
            <person name="Skarshewski A."/>
            <person name="Chaumeil P.A."/>
            <person name="Hugenholtz P."/>
        </authorList>
    </citation>
    <scope>NUCLEOTIDE SEQUENCE [LARGE SCALE GENOMIC DNA]</scope>
    <source>
        <strain evidence="1">UBA10948</strain>
    </source>
</reference>
<proteinExistence type="predicted"/>
<organism evidence="1 2">
    <name type="scientific">Syntrophomonas wolfei</name>
    <dbReference type="NCBI Taxonomy" id="863"/>
    <lineage>
        <taxon>Bacteria</taxon>
        <taxon>Bacillati</taxon>
        <taxon>Bacillota</taxon>
        <taxon>Clostridia</taxon>
        <taxon>Eubacteriales</taxon>
        <taxon>Syntrophomonadaceae</taxon>
        <taxon>Syntrophomonas</taxon>
    </lineage>
</organism>
<dbReference type="AlphaFoldDB" id="A0A354YX65"/>
<evidence type="ECO:0008006" key="3">
    <source>
        <dbReference type="Google" id="ProtNLM"/>
    </source>
</evidence>
<evidence type="ECO:0000313" key="1">
    <source>
        <dbReference type="EMBL" id="HBK53945.1"/>
    </source>
</evidence>
<protein>
    <recommendedName>
        <fullName evidence="3">DUF3168 domain-containing protein</fullName>
    </recommendedName>
</protein>
<sequence length="119" mass="13522">MIDLKPTVYSALKNDPTLTNLVAGRVVFYNLPDKPAFPCITYYEQTNAPALRGDDREMTSESVMVIDVWSKGNTTAISQAVDNVMSGLHFVREFAGDLYENDTGVYHKSMRYRHKTVRR</sequence>
<comment type="caution">
    <text evidence="1">The sequence shown here is derived from an EMBL/GenBank/DDBJ whole genome shotgun (WGS) entry which is preliminary data.</text>
</comment>